<proteinExistence type="predicted"/>
<protein>
    <submittedName>
        <fullName evidence="1">Uncharacterized protein</fullName>
    </submittedName>
</protein>
<evidence type="ECO:0000313" key="1">
    <source>
        <dbReference type="EMBL" id="OZM57262.1"/>
    </source>
</evidence>
<accession>A0A263BUP0</accession>
<dbReference type="Proteomes" id="UP000217083">
    <property type="component" value="Unassembled WGS sequence"/>
</dbReference>
<dbReference type="InterPro" id="IPR054055">
    <property type="entry name" value="YpzH"/>
</dbReference>
<dbReference type="RefSeq" id="WP_094923770.1">
    <property type="nucleotide sequence ID" value="NZ_NPIA01000003.1"/>
</dbReference>
<organism evidence="1 2">
    <name type="scientific">Lottiidibacillus patelloidae</name>
    <dbReference type="NCBI Taxonomy" id="2670334"/>
    <lineage>
        <taxon>Bacteria</taxon>
        <taxon>Bacillati</taxon>
        <taxon>Bacillota</taxon>
        <taxon>Bacilli</taxon>
        <taxon>Bacillales</taxon>
        <taxon>Bacillaceae</taxon>
        <taxon>Lottiidibacillus</taxon>
    </lineage>
</organism>
<comment type="caution">
    <text evidence="1">The sequence shown here is derived from an EMBL/GenBank/DDBJ whole genome shotgun (WGS) entry which is preliminary data.</text>
</comment>
<dbReference type="AlphaFoldDB" id="A0A263BUP0"/>
<dbReference type="Pfam" id="PF21835">
    <property type="entry name" value="YIEGIA_cap"/>
    <property type="match status" value="1"/>
</dbReference>
<sequence>MNLEKYILAVITTSCENIKGGAPTFCCENEDEAQKVAADLEAILDGISHRLANGMYIIVKH</sequence>
<reference evidence="1 2" key="2">
    <citation type="submission" date="2017-09" db="EMBL/GenBank/DDBJ databases">
        <title>Bacillus patelloidae sp. nov., isolated from the intestinal tract of a marine limpet.</title>
        <authorList>
            <person name="Liu R."/>
            <person name="Dong C."/>
            <person name="Shao Z."/>
        </authorList>
    </citation>
    <scope>NUCLEOTIDE SEQUENCE [LARGE SCALE GENOMIC DNA]</scope>
    <source>
        <strain evidence="1 2">SA5d-4</strain>
    </source>
</reference>
<reference evidence="2" key="1">
    <citation type="submission" date="2017-08" db="EMBL/GenBank/DDBJ databases">
        <authorList>
            <person name="Huang Z."/>
        </authorList>
    </citation>
    <scope>NUCLEOTIDE SEQUENCE [LARGE SCALE GENOMIC DNA]</scope>
    <source>
        <strain evidence="2">SA5d-4</strain>
    </source>
</reference>
<gene>
    <name evidence="1" type="ORF">CIB95_07300</name>
</gene>
<dbReference type="EMBL" id="NPIA01000003">
    <property type="protein sequence ID" value="OZM57262.1"/>
    <property type="molecule type" value="Genomic_DNA"/>
</dbReference>
<name>A0A263BUP0_9BACI</name>
<evidence type="ECO:0000313" key="2">
    <source>
        <dbReference type="Proteomes" id="UP000217083"/>
    </source>
</evidence>
<keyword evidence="2" id="KW-1185">Reference proteome</keyword>